<dbReference type="PANTHER" id="PTHR11085:SF10">
    <property type="entry name" value="NAD-DEPENDENT PROTEIN DEACYLASE SIRTUIN-5, MITOCHONDRIAL-RELATED"/>
    <property type="match status" value="1"/>
</dbReference>
<keyword evidence="5" id="KW-1185">Reference proteome</keyword>
<dbReference type="STRING" id="137838.GCA_001458595_01018"/>
<dbReference type="GO" id="GO:0046872">
    <property type="term" value="F:metal ion binding"/>
    <property type="evidence" value="ECO:0007669"/>
    <property type="project" value="UniProtKB-KW"/>
</dbReference>
<evidence type="ECO:0000259" key="3">
    <source>
        <dbReference type="PROSITE" id="PS50305"/>
    </source>
</evidence>
<dbReference type="EMBL" id="PDCJ01000002">
    <property type="protein sequence ID" value="PEG29761.1"/>
    <property type="molecule type" value="Genomic_DNA"/>
</dbReference>
<accession>A0A2A7MEJ8</accession>
<evidence type="ECO:0000313" key="4">
    <source>
        <dbReference type="EMBL" id="PEG29761.1"/>
    </source>
</evidence>
<dbReference type="RefSeq" id="WP_058293927.1">
    <property type="nucleotide sequence ID" value="NZ_LN890327.1"/>
</dbReference>
<feature type="binding site" evidence="2">
    <location>
        <position position="193"/>
    </location>
    <ligand>
        <name>Zn(2+)</name>
        <dbReference type="ChEBI" id="CHEBI:29105"/>
    </ligand>
</feature>
<keyword evidence="2" id="KW-0862">Zinc</keyword>
<dbReference type="InterPro" id="IPR050134">
    <property type="entry name" value="NAD-dep_sirtuin_deacylases"/>
</dbReference>
<dbReference type="GO" id="GO:0017136">
    <property type="term" value="F:histone deacetylase activity, NAD-dependent"/>
    <property type="evidence" value="ECO:0007669"/>
    <property type="project" value="TreeGrafter"/>
</dbReference>
<dbReference type="InterPro" id="IPR026590">
    <property type="entry name" value="Ssirtuin_cat_dom"/>
</dbReference>
<evidence type="ECO:0000256" key="1">
    <source>
        <dbReference type="ARBA" id="ARBA00023027"/>
    </source>
</evidence>
<keyword evidence="2" id="KW-0479">Metal-binding</keyword>
<evidence type="ECO:0000313" key="5">
    <source>
        <dbReference type="Proteomes" id="UP000220840"/>
    </source>
</evidence>
<feature type="binding site" evidence="2">
    <location>
        <position position="162"/>
    </location>
    <ligand>
        <name>Zn(2+)</name>
        <dbReference type="ChEBI" id="CHEBI:29105"/>
    </ligand>
</feature>
<name>A0A2A7MEJ8_9CLOT</name>
<feature type="binding site" evidence="2">
    <location>
        <position position="196"/>
    </location>
    <ligand>
        <name>Zn(2+)</name>
        <dbReference type="ChEBI" id="CHEBI:29105"/>
    </ligand>
</feature>
<feature type="binding site" evidence="2">
    <location>
        <position position="158"/>
    </location>
    <ligand>
        <name>Zn(2+)</name>
        <dbReference type="ChEBI" id="CHEBI:29105"/>
    </ligand>
</feature>
<dbReference type="InterPro" id="IPR029035">
    <property type="entry name" value="DHS-like_NAD/FAD-binding_dom"/>
</dbReference>
<reference evidence="4 5" key="1">
    <citation type="submission" date="2017-10" db="EMBL/GenBank/DDBJ databases">
        <title>Effective Description of Clostridium neonatale sp. nov. linked to necrotizing enterocolitis in neonates and a clarification of species assignable to the genus Clostridium (Prazmowski 1880) emend. Lawson and Rainey 2016.</title>
        <authorList>
            <person name="Bernard K."/>
            <person name="Burdz T."/>
            <person name="Wiebe D."/>
            <person name="Balcewich B."/>
            <person name="Alfa M."/>
            <person name="Bernier A.-M."/>
        </authorList>
    </citation>
    <scope>NUCLEOTIDE SEQUENCE [LARGE SCALE GENOMIC DNA]</scope>
    <source>
        <strain evidence="4 5">LCDC99A005</strain>
    </source>
</reference>
<dbReference type="SUPFAM" id="SSF52467">
    <property type="entry name" value="DHS-like NAD/FAD-binding domain"/>
    <property type="match status" value="1"/>
</dbReference>
<dbReference type="AlphaFoldDB" id="A0A2A7MEJ8"/>
<gene>
    <name evidence="4" type="ORF">CQ394_13945</name>
</gene>
<organism evidence="4 5">
    <name type="scientific">Clostridium neonatale</name>
    <dbReference type="NCBI Taxonomy" id="137838"/>
    <lineage>
        <taxon>Bacteria</taxon>
        <taxon>Bacillati</taxon>
        <taxon>Bacillota</taxon>
        <taxon>Clostridia</taxon>
        <taxon>Eubacteriales</taxon>
        <taxon>Clostridiaceae</taxon>
        <taxon>Clostridium</taxon>
    </lineage>
</organism>
<evidence type="ECO:0000256" key="2">
    <source>
        <dbReference type="PROSITE-ProRule" id="PRU00236"/>
    </source>
</evidence>
<dbReference type="PANTHER" id="PTHR11085">
    <property type="entry name" value="NAD-DEPENDENT PROTEIN DEACYLASE SIRTUIN-5, MITOCHONDRIAL-RELATED"/>
    <property type="match status" value="1"/>
</dbReference>
<dbReference type="OrthoDB" id="394960at2"/>
<comment type="caution">
    <text evidence="4">The sequence shown here is derived from an EMBL/GenBank/DDBJ whole genome shotgun (WGS) entry which is preliminary data.</text>
</comment>
<dbReference type="Proteomes" id="UP000220840">
    <property type="component" value="Unassembled WGS sequence"/>
</dbReference>
<protein>
    <submittedName>
        <fullName evidence="4">Sir2 silent information regulator family NAD-dependent deacetylase</fullName>
    </submittedName>
</protein>
<comment type="caution">
    <text evidence="2">Lacks conserved residue(s) required for the propagation of feature annotation.</text>
</comment>
<dbReference type="Gene3D" id="3.40.50.1220">
    <property type="entry name" value="TPP-binding domain"/>
    <property type="match status" value="1"/>
</dbReference>
<sequence>MKITNLFSKIKDKNNESVKTEESYGEKISKVAELINKADAIVIGAGSGMSTSAGLTYDGDRFEKLFPEYIKKYGMRDMYSAGFYLFNTQEEKWAYWSRHIYYNRYNVSPGKPYVDLLNMVRDKNYFVITTNVDSQFMISGFQKEKIFAAQGDYGYFQCANACHKKLYYNESIIRKMIEKQIECRIPTELVPKCPVCGGEMEVNLRCDEYFVEDENWNIACERYQKFLNLNSNKNIVFIELGTGMNTPGIIKYPFWKMTKSLPNAYYICINLNEAYAPDEIKERSVCIYGDIAKVFDDIKNGVK</sequence>
<dbReference type="GO" id="GO:0070403">
    <property type="term" value="F:NAD+ binding"/>
    <property type="evidence" value="ECO:0007669"/>
    <property type="project" value="TreeGrafter"/>
</dbReference>
<proteinExistence type="predicted"/>
<feature type="domain" description="Deacetylase sirtuin-type" evidence="3">
    <location>
        <begin position="21"/>
        <end position="303"/>
    </location>
</feature>
<keyword evidence="1" id="KW-0520">NAD</keyword>
<dbReference type="PROSITE" id="PS50305">
    <property type="entry name" value="SIRTUIN"/>
    <property type="match status" value="1"/>
</dbReference>